<dbReference type="Pfam" id="PF00994">
    <property type="entry name" value="MoCF_biosynth"/>
    <property type="match status" value="1"/>
</dbReference>
<evidence type="ECO:0000259" key="5">
    <source>
        <dbReference type="SMART" id="SM00852"/>
    </source>
</evidence>
<dbReference type="Gene3D" id="2.170.190.11">
    <property type="entry name" value="Molybdopterin biosynthesis moea protein, domain 3"/>
    <property type="match status" value="1"/>
</dbReference>
<comment type="function">
    <text evidence="1 4">Catalyzes the insertion of molybdate into adenylated molybdopterin with the concomitant release of AMP.</text>
</comment>
<dbReference type="EC" id="2.10.1.1" evidence="4"/>
<dbReference type="GO" id="GO:0061599">
    <property type="term" value="F:molybdopterin molybdotransferase activity"/>
    <property type="evidence" value="ECO:0007669"/>
    <property type="project" value="UniProtKB-UniRule"/>
</dbReference>
<dbReference type="UniPathway" id="UPA00344"/>
<feature type="domain" description="MoaB/Mog" evidence="5">
    <location>
        <begin position="186"/>
        <end position="320"/>
    </location>
</feature>
<dbReference type="SUPFAM" id="SSF63882">
    <property type="entry name" value="MoeA N-terminal region -like"/>
    <property type="match status" value="1"/>
</dbReference>
<comment type="cofactor">
    <cofactor evidence="4">
        <name>Mg(2+)</name>
        <dbReference type="ChEBI" id="CHEBI:18420"/>
    </cofactor>
</comment>
<dbReference type="GO" id="GO:0006777">
    <property type="term" value="P:Mo-molybdopterin cofactor biosynthetic process"/>
    <property type="evidence" value="ECO:0007669"/>
    <property type="project" value="UniProtKB-UniRule"/>
</dbReference>
<dbReference type="CDD" id="cd00887">
    <property type="entry name" value="MoeA"/>
    <property type="match status" value="1"/>
</dbReference>
<dbReference type="AlphaFoldDB" id="A0A1Z5YVY0"/>
<evidence type="ECO:0000256" key="3">
    <source>
        <dbReference type="ARBA" id="ARBA00047317"/>
    </source>
</evidence>
<protein>
    <recommendedName>
        <fullName evidence="4">Molybdopterin molybdenumtransferase</fullName>
        <ecNumber evidence="4">2.10.1.1</ecNumber>
    </recommendedName>
</protein>
<evidence type="ECO:0000313" key="6">
    <source>
        <dbReference type="EMBL" id="OUJ03080.1"/>
    </source>
</evidence>
<dbReference type="InterPro" id="IPR038987">
    <property type="entry name" value="MoeA-like"/>
</dbReference>
<organism evidence="6 7">
    <name type="scientific">Acetobacter cibinongensis</name>
    <dbReference type="NCBI Taxonomy" id="146475"/>
    <lineage>
        <taxon>Bacteria</taxon>
        <taxon>Pseudomonadati</taxon>
        <taxon>Pseudomonadota</taxon>
        <taxon>Alphaproteobacteria</taxon>
        <taxon>Acetobacterales</taxon>
        <taxon>Acetobacteraceae</taxon>
        <taxon>Acetobacter</taxon>
    </lineage>
</organism>
<evidence type="ECO:0000256" key="1">
    <source>
        <dbReference type="ARBA" id="ARBA00002901"/>
    </source>
</evidence>
<evidence type="ECO:0000256" key="2">
    <source>
        <dbReference type="ARBA" id="ARBA00010763"/>
    </source>
</evidence>
<dbReference type="Pfam" id="PF03453">
    <property type="entry name" value="MoeA_N"/>
    <property type="match status" value="1"/>
</dbReference>
<dbReference type="SMART" id="SM00852">
    <property type="entry name" value="MoCF_biosynth"/>
    <property type="match status" value="1"/>
</dbReference>
<keyword evidence="4" id="KW-0479">Metal-binding</keyword>
<keyword evidence="4" id="KW-0500">Molybdenum</keyword>
<dbReference type="Gene3D" id="3.40.980.10">
    <property type="entry name" value="MoaB/Mog-like domain"/>
    <property type="match status" value="1"/>
</dbReference>
<comment type="pathway">
    <text evidence="4">Cofactor biosynthesis; molybdopterin biosynthesis.</text>
</comment>
<dbReference type="Gene3D" id="3.90.105.10">
    <property type="entry name" value="Molybdopterin biosynthesis moea protein, domain 2"/>
    <property type="match status" value="1"/>
</dbReference>
<dbReference type="InterPro" id="IPR036688">
    <property type="entry name" value="MoeA_C_domain_IV_sf"/>
</dbReference>
<accession>A0A1Z5YVY0</accession>
<gene>
    <name evidence="6" type="ORF">HK14_03455</name>
</gene>
<dbReference type="Proteomes" id="UP000196086">
    <property type="component" value="Unassembled WGS sequence"/>
</dbReference>
<keyword evidence="4" id="KW-0460">Magnesium</keyword>
<evidence type="ECO:0000313" key="7">
    <source>
        <dbReference type="Proteomes" id="UP000196086"/>
    </source>
</evidence>
<dbReference type="OrthoDB" id="9804758at2"/>
<dbReference type="PANTHER" id="PTHR10192:SF5">
    <property type="entry name" value="GEPHYRIN"/>
    <property type="match status" value="1"/>
</dbReference>
<dbReference type="InterPro" id="IPR036135">
    <property type="entry name" value="MoeA_linker/N_sf"/>
</dbReference>
<dbReference type="GO" id="GO:0046872">
    <property type="term" value="F:metal ion binding"/>
    <property type="evidence" value="ECO:0007669"/>
    <property type="project" value="UniProtKB-UniRule"/>
</dbReference>
<sequence>MRNSFSKMLAFPAAVQMIMEQAELFPLKIEKKALAQACHRTVAEDIYAEHDRPEADISAMDGYAFCHADMQTAAHGLPVVSKTVAGADPLPLQQGTAQAILTGARIPQGANCVMAGERMHYNSETGCVMPAQVLAEKGGNIRRVGEEFTRGTLLVHKGQILDWPYIAVLASQNIDSVKVVCPVRVALVANGGELSMHAQDKRADSNTPMLAAMLKIFGVTPKTYLAASDDQAHLMSVLEEAWQDTDCIVTTGGISVGDTDNVLDAFKALGAEPLFRGVKIRPGKPISVLKHGNKLAFCLPGNPGASALCAKIFLMPYLYAVMGADQPDLISGIADFSFEPLADTTHFIPVSRHKTSEGWCFTLLPTVGASDIRVLTQAVAFLEVSPQHPIRKGQICWAIPL</sequence>
<dbReference type="SUPFAM" id="SSF53218">
    <property type="entry name" value="Molybdenum cofactor biosynthesis proteins"/>
    <property type="match status" value="1"/>
</dbReference>
<dbReference type="Gene3D" id="2.40.340.10">
    <property type="entry name" value="MoeA, C-terminal, domain IV"/>
    <property type="match status" value="1"/>
</dbReference>
<comment type="caution">
    <text evidence="6">The sequence shown here is derived from an EMBL/GenBank/DDBJ whole genome shotgun (WGS) entry which is preliminary data.</text>
</comment>
<dbReference type="InterPro" id="IPR001453">
    <property type="entry name" value="MoaB/Mog_dom"/>
</dbReference>
<comment type="catalytic activity">
    <reaction evidence="3">
        <text>adenylyl-molybdopterin + molybdate = Mo-molybdopterin + AMP + H(+)</text>
        <dbReference type="Rhea" id="RHEA:35047"/>
        <dbReference type="ChEBI" id="CHEBI:15378"/>
        <dbReference type="ChEBI" id="CHEBI:36264"/>
        <dbReference type="ChEBI" id="CHEBI:62727"/>
        <dbReference type="ChEBI" id="CHEBI:71302"/>
        <dbReference type="ChEBI" id="CHEBI:456215"/>
        <dbReference type="EC" id="2.10.1.1"/>
    </reaction>
</comment>
<dbReference type="EMBL" id="JOMQ01000017">
    <property type="protein sequence ID" value="OUJ03080.1"/>
    <property type="molecule type" value="Genomic_DNA"/>
</dbReference>
<reference evidence="6 7" key="1">
    <citation type="submission" date="2014-06" db="EMBL/GenBank/DDBJ databases">
        <authorList>
            <person name="Ju J."/>
            <person name="Zhang J."/>
        </authorList>
    </citation>
    <scope>NUCLEOTIDE SEQUENCE [LARGE SCALE GENOMIC DNA]</scope>
    <source>
        <strain evidence="6 7">DsW_47</strain>
    </source>
</reference>
<comment type="similarity">
    <text evidence="2 4">Belongs to the MoeA family.</text>
</comment>
<keyword evidence="4" id="KW-0808">Transferase</keyword>
<proteinExistence type="inferred from homology"/>
<dbReference type="InterPro" id="IPR005110">
    <property type="entry name" value="MoeA_linker/N"/>
</dbReference>
<keyword evidence="4" id="KW-0501">Molybdenum cofactor biosynthesis</keyword>
<evidence type="ECO:0000256" key="4">
    <source>
        <dbReference type="RuleBase" id="RU365090"/>
    </source>
</evidence>
<dbReference type="PANTHER" id="PTHR10192">
    <property type="entry name" value="MOLYBDOPTERIN BIOSYNTHESIS PROTEIN"/>
    <property type="match status" value="1"/>
</dbReference>
<dbReference type="GO" id="GO:0005829">
    <property type="term" value="C:cytosol"/>
    <property type="evidence" value="ECO:0007669"/>
    <property type="project" value="TreeGrafter"/>
</dbReference>
<dbReference type="InterPro" id="IPR036425">
    <property type="entry name" value="MoaB/Mog-like_dom_sf"/>
</dbReference>
<name>A0A1Z5YVY0_9PROT</name>